<organism evidence="1 2">
    <name type="scientific">Gossypium arboreum</name>
    <name type="common">Tree cotton</name>
    <name type="synonym">Gossypium nanking</name>
    <dbReference type="NCBI Taxonomy" id="29729"/>
    <lineage>
        <taxon>Eukaryota</taxon>
        <taxon>Viridiplantae</taxon>
        <taxon>Streptophyta</taxon>
        <taxon>Embryophyta</taxon>
        <taxon>Tracheophyta</taxon>
        <taxon>Spermatophyta</taxon>
        <taxon>Magnoliopsida</taxon>
        <taxon>eudicotyledons</taxon>
        <taxon>Gunneridae</taxon>
        <taxon>Pentapetalae</taxon>
        <taxon>rosids</taxon>
        <taxon>malvids</taxon>
        <taxon>Malvales</taxon>
        <taxon>Malvaceae</taxon>
        <taxon>Malvoideae</taxon>
        <taxon>Gossypium</taxon>
    </lineage>
</organism>
<gene>
    <name evidence="1" type="ORF">F383_08279</name>
</gene>
<reference evidence="2" key="1">
    <citation type="submission" date="2014-09" db="EMBL/GenBank/DDBJ databases">
        <authorList>
            <person name="Mudge J."/>
            <person name="Ramaraj T."/>
            <person name="Lindquist I.E."/>
            <person name="Bharti A.K."/>
            <person name="Sundararajan A."/>
            <person name="Cameron C.T."/>
            <person name="Woodward J.E."/>
            <person name="May G.D."/>
            <person name="Brubaker C."/>
            <person name="Broadhvest J."/>
            <person name="Wilkins T.A."/>
        </authorList>
    </citation>
    <scope>NUCLEOTIDE SEQUENCE</scope>
    <source>
        <strain evidence="2">cv. AKA8401</strain>
    </source>
</reference>
<name>A0A0B0NH00_GOSAR</name>
<dbReference type="EMBL" id="KN395213">
    <property type="protein sequence ID" value="KHG11094.1"/>
    <property type="molecule type" value="Genomic_DNA"/>
</dbReference>
<dbReference type="AlphaFoldDB" id="A0A0B0NH00"/>
<accession>A0A0B0NH00</accession>
<proteinExistence type="predicted"/>
<evidence type="ECO:0000313" key="1">
    <source>
        <dbReference type="EMBL" id="KHG11094.1"/>
    </source>
</evidence>
<keyword evidence="2" id="KW-1185">Reference proteome</keyword>
<evidence type="ECO:0000313" key="2">
    <source>
        <dbReference type="Proteomes" id="UP000032142"/>
    </source>
</evidence>
<protein>
    <submittedName>
        <fullName evidence="1">Uncharacterized protein</fullName>
    </submittedName>
</protein>
<dbReference type="Proteomes" id="UP000032142">
    <property type="component" value="Unassembled WGS sequence"/>
</dbReference>
<sequence length="65" mass="7597">MCNNPNPYQSPKYGYRALPKFSNQTDLNQILQIISINILKPIQYIHIVRYTSHRGPKYASETSRD</sequence>